<feature type="transmembrane region" description="Helical" evidence="2">
    <location>
        <begin position="12"/>
        <end position="35"/>
    </location>
</feature>
<evidence type="ECO:0000313" key="4">
    <source>
        <dbReference type="EMBL" id="CBY08168.1"/>
    </source>
</evidence>
<dbReference type="OrthoDB" id="408631at2759"/>
<reference evidence="4" key="1">
    <citation type="journal article" date="2010" name="Science">
        <title>Plasticity of animal genome architecture unmasked by rapid evolution of a pelagic tunicate.</title>
        <authorList>
            <person name="Denoeud F."/>
            <person name="Henriet S."/>
            <person name="Mungpakdee S."/>
            <person name="Aury J.M."/>
            <person name="Da Silva C."/>
            <person name="Brinkmann H."/>
            <person name="Mikhaleva J."/>
            <person name="Olsen L.C."/>
            <person name="Jubin C."/>
            <person name="Canestro C."/>
            <person name="Bouquet J.M."/>
            <person name="Danks G."/>
            <person name="Poulain J."/>
            <person name="Campsteijn C."/>
            <person name="Adamski M."/>
            <person name="Cross I."/>
            <person name="Yadetie F."/>
            <person name="Muffato M."/>
            <person name="Louis A."/>
            <person name="Butcher S."/>
            <person name="Tsagkogeorga G."/>
            <person name="Konrad A."/>
            <person name="Singh S."/>
            <person name="Jensen M.F."/>
            <person name="Cong E.H."/>
            <person name="Eikeseth-Otteraa H."/>
            <person name="Noel B."/>
            <person name="Anthouard V."/>
            <person name="Porcel B.M."/>
            <person name="Kachouri-Lafond R."/>
            <person name="Nishino A."/>
            <person name="Ugolini M."/>
            <person name="Chourrout P."/>
            <person name="Nishida H."/>
            <person name="Aasland R."/>
            <person name="Huzurbazar S."/>
            <person name="Westhof E."/>
            <person name="Delsuc F."/>
            <person name="Lehrach H."/>
            <person name="Reinhardt R."/>
            <person name="Weissenbach J."/>
            <person name="Roy S.W."/>
            <person name="Artiguenave F."/>
            <person name="Postlethwait J.H."/>
            <person name="Manak J.R."/>
            <person name="Thompson E.M."/>
            <person name="Jaillon O."/>
            <person name="Du Pasquier L."/>
            <person name="Boudinot P."/>
            <person name="Liberles D.A."/>
            <person name="Volff J.N."/>
            <person name="Philippe H."/>
            <person name="Lenhard B."/>
            <person name="Roest Crollius H."/>
            <person name="Wincker P."/>
            <person name="Chourrout D."/>
        </authorList>
    </citation>
    <scope>NUCLEOTIDE SEQUENCE [LARGE SCALE GENOMIC DNA]</scope>
</reference>
<dbReference type="GO" id="GO:0016787">
    <property type="term" value="F:hydrolase activity"/>
    <property type="evidence" value="ECO:0007669"/>
    <property type="project" value="UniProtKB-KW"/>
</dbReference>
<proteinExistence type="predicted"/>
<dbReference type="InterPro" id="IPR050300">
    <property type="entry name" value="GDXG_lipolytic_enzyme"/>
</dbReference>
<dbReference type="InterPro" id="IPR029058">
    <property type="entry name" value="AB_hydrolase_fold"/>
</dbReference>
<dbReference type="EMBL" id="FN653029">
    <property type="protein sequence ID" value="CBY08168.1"/>
    <property type="molecule type" value="Genomic_DNA"/>
</dbReference>
<keyword evidence="2" id="KW-1133">Transmembrane helix</keyword>
<accession>E4X8E1</accession>
<keyword evidence="2" id="KW-0472">Membrane</keyword>
<dbReference type="SUPFAM" id="SSF53474">
    <property type="entry name" value="alpha/beta-Hydrolases"/>
    <property type="match status" value="1"/>
</dbReference>
<dbReference type="PANTHER" id="PTHR48081:SF8">
    <property type="entry name" value="ALPHA_BETA HYDROLASE FOLD-3 DOMAIN-CONTAINING PROTEIN-RELATED"/>
    <property type="match status" value="1"/>
</dbReference>
<dbReference type="AlphaFoldDB" id="E4X8E1"/>
<keyword evidence="5" id="KW-1185">Reference proteome</keyword>
<protein>
    <recommendedName>
        <fullName evidence="3">Alpha/beta hydrolase fold-3 domain-containing protein</fullName>
    </recommendedName>
</protein>
<name>E4X8E1_OIKDI</name>
<dbReference type="PANTHER" id="PTHR48081">
    <property type="entry name" value="AB HYDROLASE SUPERFAMILY PROTEIN C4A8.06C"/>
    <property type="match status" value="1"/>
</dbReference>
<dbReference type="Proteomes" id="UP000001307">
    <property type="component" value="Unassembled WGS sequence"/>
</dbReference>
<dbReference type="InterPro" id="IPR013094">
    <property type="entry name" value="AB_hydrolase_3"/>
</dbReference>
<keyword evidence="2" id="KW-0812">Transmembrane</keyword>
<feature type="domain" description="Alpha/beta hydrolase fold-3" evidence="3">
    <location>
        <begin position="318"/>
        <end position="394"/>
    </location>
</feature>
<keyword evidence="1" id="KW-0378">Hydrolase</keyword>
<evidence type="ECO:0000256" key="2">
    <source>
        <dbReference type="SAM" id="Phobius"/>
    </source>
</evidence>
<organism evidence="4">
    <name type="scientific">Oikopleura dioica</name>
    <name type="common">Tunicate</name>
    <dbReference type="NCBI Taxonomy" id="34765"/>
    <lineage>
        <taxon>Eukaryota</taxon>
        <taxon>Metazoa</taxon>
        <taxon>Chordata</taxon>
        <taxon>Tunicata</taxon>
        <taxon>Appendicularia</taxon>
        <taxon>Copelata</taxon>
        <taxon>Oikopleuridae</taxon>
        <taxon>Oikopleura</taxon>
    </lineage>
</organism>
<sequence length="429" mass="48609">MKRESVSLAIGLSGGWLANSPILGIFQGLVFYFFYEPGLVPSNADGATMMYFSLLARVRGKTIIQSLMKVGLGPTSELARRRLATAKHTKIREKCSEEIIELENFKIFVYRPENLESKGAVVYFHGGGFALGQVRFYRTFVSSIAVANSVTVICPEYRKAPENPYPTPVEDCYESALYIFENAGRFSIDPQNIIFTGDSAGGYMAVEVWYRMLVRSSKFQVTGIHLLYPALGGPLDTPSQIRNSRYPPLTFDAMAHFLLWFIGEEVSSWKINMIAKNECFDFTRLSDEQRSCVDPTKYLDDRELQNWKPKNNKECANLSGEKMELREKWSTLMIDPLFSPLIIPDSALKSFPKCIITVCDSDVLKNDGQIFHSRLQKNGRKSSISVLEGSIHSVVVFSHYFGFFPKGTFSKIDECVEKYHDDLRKLLNE</sequence>
<feature type="domain" description="Alpha/beta hydrolase fold-3" evidence="3">
    <location>
        <begin position="121"/>
        <end position="273"/>
    </location>
</feature>
<evidence type="ECO:0000313" key="5">
    <source>
        <dbReference type="Proteomes" id="UP000001307"/>
    </source>
</evidence>
<gene>
    <name evidence="4" type="ORF">GSOID_T00004178001</name>
</gene>
<evidence type="ECO:0000259" key="3">
    <source>
        <dbReference type="Pfam" id="PF07859"/>
    </source>
</evidence>
<dbReference type="InParanoid" id="E4X8E1"/>
<dbReference type="Pfam" id="PF07859">
    <property type="entry name" value="Abhydrolase_3"/>
    <property type="match status" value="2"/>
</dbReference>
<evidence type="ECO:0000256" key="1">
    <source>
        <dbReference type="ARBA" id="ARBA00022801"/>
    </source>
</evidence>
<dbReference type="Gene3D" id="3.40.50.1820">
    <property type="entry name" value="alpha/beta hydrolase"/>
    <property type="match status" value="1"/>
</dbReference>